<dbReference type="InterPro" id="IPR013094">
    <property type="entry name" value="AB_hydrolase_3"/>
</dbReference>
<feature type="domain" description="Alpha/beta hydrolase fold-3" evidence="2">
    <location>
        <begin position="99"/>
        <end position="302"/>
    </location>
</feature>
<dbReference type="AlphaFoldDB" id="K9E8H6"/>
<reference evidence="3 4" key="1">
    <citation type="submission" date="2012-09" db="EMBL/GenBank/DDBJ databases">
        <title>The Genome Sequence of Alloiococcus otitis ATCC 51267.</title>
        <authorList>
            <consortium name="The Broad Institute Genome Sequencing Platform"/>
            <person name="Earl A."/>
            <person name="Ward D."/>
            <person name="Feldgarden M."/>
            <person name="Gevers D."/>
            <person name="Huys G."/>
            <person name="Walker B."/>
            <person name="Young S.K."/>
            <person name="Zeng Q."/>
            <person name="Gargeya S."/>
            <person name="Fitzgerald M."/>
            <person name="Haas B."/>
            <person name="Abouelleil A."/>
            <person name="Alvarado L."/>
            <person name="Arachchi H.M."/>
            <person name="Berlin A.M."/>
            <person name="Chapman S.B."/>
            <person name="Goldberg J."/>
            <person name="Griggs A."/>
            <person name="Gujja S."/>
            <person name="Hansen M."/>
            <person name="Howarth C."/>
            <person name="Imamovic A."/>
            <person name="Larimer J."/>
            <person name="McCowen C."/>
            <person name="Montmayeur A."/>
            <person name="Murphy C."/>
            <person name="Neiman D."/>
            <person name="Pearson M."/>
            <person name="Priest M."/>
            <person name="Roberts A."/>
            <person name="Saif S."/>
            <person name="Shea T."/>
            <person name="Sisk P."/>
            <person name="Sykes S."/>
            <person name="Wortman J."/>
            <person name="Nusbaum C."/>
            <person name="Birren B."/>
        </authorList>
    </citation>
    <scope>NUCLEOTIDE SEQUENCE [LARGE SCALE GENOMIC DNA]</scope>
    <source>
        <strain evidence="3 4">ATCC 51267</strain>
    </source>
</reference>
<evidence type="ECO:0000313" key="4">
    <source>
        <dbReference type="Proteomes" id="UP000009875"/>
    </source>
</evidence>
<dbReference type="PANTHER" id="PTHR48081">
    <property type="entry name" value="AB HYDROLASE SUPERFAMILY PROTEIN C4A8.06C"/>
    <property type="match status" value="1"/>
</dbReference>
<dbReference type="GO" id="GO:0016787">
    <property type="term" value="F:hydrolase activity"/>
    <property type="evidence" value="ECO:0007669"/>
    <property type="project" value="UniProtKB-KW"/>
</dbReference>
<protein>
    <recommendedName>
        <fullName evidence="2">Alpha/beta hydrolase fold-3 domain-containing protein</fullName>
    </recommendedName>
</protein>
<dbReference type="Gene3D" id="3.40.50.1820">
    <property type="entry name" value="alpha/beta hydrolase"/>
    <property type="match status" value="1"/>
</dbReference>
<evidence type="ECO:0000313" key="3">
    <source>
        <dbReference type="EMBL" id="EKU93489.1"/>
    </source>
</evidence>
<keyword evidence="4" id="KW-1185">Reference proteome</keyword>
<dbReference type="PANTHER" id="PTHR48081:SF8">
    <property type="entry name" value="ALPHA_BETA HYDROLASE FOLD-3 DOMAIN-CONTAINING PROTEIN-RELATED"/>
    <property type="match status" value="1"/>
</dbReference>
<keyword evidence="1" id="KW-0378">Hydrolase</keyword>
<dbReference type="HOGENOM" id="CLU_012494_13_4_9"/>
<dbReference type="Proteomes" id="UP000009875">
    <property type="component" value="Unassembled WGS sequence"/>
</dbReference>
<dbReference type="InterPro" id="IPR050300">
    <property type="entry name" value="GDXG_lipolytic_enzyme"/>
</dbReference>
<evidence type="ECO:0000259" key="2">
    <source>
        <dbReference type="Pfam" id="PF07859"/>
    </source>
</evidence>
<comment type="caution">
    <text evidence="3">The sequence shown here is derived from an EMBL/GenBank/DDBJ whole genome shotgun (WGS) entry which is preliminary data.</text>
</comment>
<dbReference type="SUPFAM" id="SSF53474">
    <property type="entry name" value="alpha/beta-Hydrolases"/>
    <property type="match status" value="1"/>
</dbReference>
<accession>K9E8H6</accession>
<sequence>MIQGFLRRFFPRLKEDKNKNAQSGDLVLEKGQDELQVTDSDDIHTLEDLKSFIEHQRAVNSIPFSVPQALDQWQVKIIDDGPMRTFVWNDRQDPKQKLIFYLHGGSYFKQPKDRYFNGLNEWARELGAKIVMPLYPKGPQYSYRASQDRLVKLYLKLLESLEDAKQVSLVGDSSGGGLGMGLADRLAQKGIDQPKDIILISPWLDIATANPDIADYQGLDPDLRQWVLQEYGKIWAEGPDNWTNPMVSPLYSQELYRMGKLTIVVGDQEIFYPDNLLLHDKLSQLGIAHNFIVGLGLHHIFAMKETDQGFAMRRQIAGIIEED</sequence>
<dbReference type="EMBL" id="AGXA01000020">
    <property type="protein sequence ID" value="EKU93489.1"/>
    <property type="molecule type" value="Genomic_DNA"/>
</dbReference>
<name>K9E8H6_9LACT</name>
<dbReference type="STRING" id="883081.HMPREF9698_01021"/>
<proteinExistence type="predicted"/>
<evidence type="ECO:0000256" key="1">
    <source>
        <dbReference type="ARBA" id="ARBA00022801"/>
    </source>
</evidence>
<dbReference type="eggNOG" id="COG0657">
    <property type="taxonomic scope" value="Bacteria"/>
</dbReference>
<organism evidence="3 4">
    <name type="scientific">Alloiococcus otitis ATCC 51267</name>
    <dbReference type="NCBI Taxonomy" id="883081"/>
    <lineage>
        <taxon>Bacteria</taxon>
        <taxon>Bacillati</taxon>
        <taxon>Bacillota</taxon>
        <taxon>Bacilli</taxon>
        <taxon>Lactobacillales</taxon>
        <taxon>Carnobacteriaceae</taxon>
        <taxon>Alloiococcus</taxon>
    </lineage>
</organism>
<dbReference type="Pfam" id="PF07859">
    <property type="entry name" value="Abhydrolase_3"/>
    <property type="match status" value="1"/>
</dbReference>
<gene>
    <name evidence="3" type="ORF">HMPREF9698_01021</name>
</gene>
<dbReference type="RefSeq" id="WP_003778047.1">
    <property type="nucleotide sequence ID" value="NZ_JH992959.1"/>
</dbReference>
<dbReference type="InterPro" id="IPR029058">
    <property type="entry name" value="AB_hydrolase_fold"/>
</dbReference>
<dbReference type="OrthoDB" id="9815425at2"/>